<evidence type="ECO:0000256" key="1">
    <source>
        <dbReference type="SAM" id="MobiDB-lite"/>
    </source>
</evidence>
<dbReference type="EMBL" id="JAUZMZ010000105">
    <property type="protein sequence ID" value="MEE2033873.1"/>
    <property type="molecule type" value="Genomic_DNA"/>
</dbReference>
<evidence type="ECO:0000313" key="2">
    <source>
        <dbReference type="EMBL" id="MEE2033873.1"/>
    </source>
</evidence>
<gene>
    <name evidence="2" type="ORF">Q8814_17395</name>
</gene>
<sequence length="297" mass="31089">MPRPSETPQDIPAPPGVLADAALGTSPGLHPLPAARSGEEQWLRAVALGGQGYYSAARAELARFRRVTGPDGAWASLAASTEASLWRQLGRHRQAATFDGRALALAAGARTGRNVAAHDVATIRRLSEAECDALTGLAADALGCGRLALSRRLLDRCAYRLSESERPGSDGVPMLRQRIRHAWVTAETALASGDFESACSAAARAAEDARAYGSVRHQVKSDLLRAAALTGDADPAPALALAGEVADRAAYHGLVPLRWAAAMLVTGLTQDEGATAVRDECAALVRHRGGLLTTIRP</sequence>
<evidence type="ECO:0000313" key="3">
    <source>
        <dbReference type="Proteomes" id="UP001331936"/>
    </source>
</evidence>
<dbReference type="Proteomes" id="UP001331936">
    <property type="component" value="Unassembled WGS sequence"/>
</dbReference>
<reference evidence="2 3" key="1">
    <citation type="submission" date="2023-08" db="EMBL/GenBank/DDBJ databases">
        <authorList>
            <person name="Girao M."/>
            <person name="Carvalho M.F."/>
        </authorList>
    </citation>
    <scope>NUCLEOTIDE SEQUENCE [LARGE SCALE GENOMIC DNA]</scope>
    <source>
        <strain evidence="2 3">CC-R104</strain>
    </source>
</reference>
<keyword evidence="3" id="KW-1185">Reference proteome</keyword>
<dbReference type="RefSeq" id="WP_330153265.1">
    <property type="nucleotide sequence ID" value="NZ_JAUZMZ010000105.1"/>
</dbReference>
<feature type="region of interest" description="Disordered" evidence="1">
    <location>
        <begin position="1"/>
        <end position="25"/>
    </location>
</feature>
<organism evidence="2 3">
    <name type="scientific">Rhodococcus chondri</name>
    <dbReference type="NCBI Taxonomy" id="3065941"/>
    <lineage>
        <taxon>Bacteria</taxon>
        <taxon>Bacillati</taxon>
        <taxon>Actinomycetota</taxon>
        <taxon>Actinomycetes</taxon>
        <taxon>Mycobacteriales</taxon>
        <taxon>Nocardiaceae</taxon>
        <taxon>Rhodococcus</taxon>
    </lineage>
</organism>
<protein>
    <submittedName>
        <fullName evidence="2">Uncharacterized protein</fullName>
    </submittedName>
</protein>
<name>A0ABU7JV21_9NOCA</name>
<accession>A0ABU7JV21</accession>
<feature type="compositionally biased region" description="Pro residues" evidence="1">
    <location>
        <begin position="1"/>
        <end position="15"/>
    </location>
</feature>
<proteinExistence type="predicted"/>
<comment type="caution">
    <text evidence="2">The sequence shown here is derived from an EMBL/GenBank/DDBJ whole genome shotgun (WGS) entry which is preliminary data.</text>
</comment>